<dbReference type="SUPFAM" id="SSF53448">
    <property type="entry name" value="Nucleotide-diphospho-sugar transferases"/>
    <property type="match status" value="1"/>
</dbReference>
<dbReference type="PANTHER" id="PTHR22916">
    <property type="entry name" value="GLYCOSYLTRANSFERASE"/>
    <property type="match status" value="1"/>
</dbReference>
<protein>
    <recommendedName>
        <fullName evidence="1">Glycosyltransferase 2-like domain-containing protein</fullName>
    </recommendedName>
</protein>
<dbReference type="Proteomes" id="UP000465609">
    <property type="component" value="Chromosome"/>
</dbReference>
<organism evidence="2 3">
    <name type="scientific">Mycolicibacterium aubagnense</name>
    <dbReference type="NCBI Taxonomy" id="319707"/>
    <lineage>
        <taxon>Bacteria</taxon>
        <taxon>Bacillati</taxon>
        <taxon>Actinomycetota</taxon>
        <taxon>Actinomycetes</taxon>
        <taxon>Mycobacteriales</taxon>
        <taxon>Mycobacteriaceae</taxon>
        <taxon>Mycolicibacterium</taxon>
    </lineage>
</organism>
<dbReference type="InterPro" id="IPR001173">
    <property type="entry name" value="Glyco_trans_2-like"/>
</dbReference>
<feature type="domain" description="Glycosyltransferase 2-like" evidence="1">
    <location>
        <begin position="44"/>
        <end position="157"/>
    </location>
</feature>
<accession>A0ABM7IGI4</accession>
<dbReference type="InterPro" id="IPR029044">
    <property type="entry name" value="Nucleotide-diphossugar_trans"/>
</dbReference>
<dbReference type="Pfam" id="PF00535">
    <property type="entry name" value="Glycos_transf_2"/>
    <property type="match status" value="1"/>
</dbReference>
<dbReference type="Gene3D" id="3.90.550.10">
    <property type="entry name" value="Spore Coat Polysaccharide Biosynthesis Protein SpsA, Chain A"/>
    <property type="match status" value="1"/>
</dbReference>
<evidence type="ECO:0000313" key="3">
    <source>
        <dbReference type="Proteomes" id="UP000465609"/>
    </source>
</evidence>
<evidence type="ECO:0000259" key="1">
    <source>
        <dbReference type="Pfam" id="PF00535"/>
    </source>
</evidence>
<reference evidence="2 3" key="1">
    <citation type="journal article" date="2019" name="Emerg. Microbes Infect.">
        <title>Comprehensive subspecies identification of 175 nontuberculous mycobacteria species based on 7547 genomic profiles.</title>
        <authorList>
            <person name="Matsumoto Y."/>
            <person name="Kinjo T."/>
            <person name="Motooka D."/>
            <person name="Nabeya D."/>
            <person name="Jung N."/>
            <person name="Uechi K."/>
            <person name="Horii T."/>
            <person name="Iida T."/>
            <person name="Fujita J."/>
            <person name="Nakamura S."/>
        </authorList>
    </citation>
    <scope>NUCLEOTIDE SEQUENCE [LARGE SCALE GENOMIC DNA]</scope>
    <source>
        <strain evidence="2 3">JCM 15296</strain>
    </source>
</reference>
<dbReference type="EMBL" id="AP022577">
    <property type="protein sequence ID" value="BBX85784.1"/>
    <property type="molecule type" value="Genomic_DNA"/>
</dbReference>
<evidence type="ECO:0000313" key="2">
    <source>
        <dbReference type="EMBL" id="BBX85784.1"/>
    </source>
</evidence>
<keyword evidence="3" id="KW-1185">Reference proteome</keyword>
<proteinExistence type="predicted"/>
<sequence>MELRKRWLHFSVDDVDFSNVAEQILHNYVANATERRFPDQPLVSVFTAAYLTGAKIGRPLSSLLAQSYTNWEWVIYDDSPDDGATFEELRELARSDYRISVHRGDRPSGAIGEVKRRACGLAIGDLLLELDHDDELLPDALFHLVEAHRKYPDAGFFYSDCADILESGENATFPEGWGFGFGSYRGEYHKDSMYLVANSPEVNSKTIRHIVAAPNHFRAWTRQGYRAAGGYNSELHTCEDYELILRTFLTTRMCHIKNWGYIQYNNNLSSGNTQRTRNPEIQRLVRAFMLHYNDRLHERFVELGVDDFIWRDNGVLDWEMKNPENAPYANYVY</sequence>
<dbReference type="PANTHER" id="PTHR22916:SF3">
    <property type="entry name" value="UDP-GLCNAC:BETAGAL BETA-1,3-N-ACETYLGLUCOSAMINYLTRANSFERASE-LIKE PROTEIN 1"/>
    <property type="match status" value="1"/>
</dbReference>
<name>A0ABM7IGI4_9MYCO</name>
<gene>
    <name evidence="2" type="ORF">MAUB_36570</name>
</gene>